<dbReference type="InParanoid" id="K9TMR0"/>
<feature type="compositionally biased region" description="Polar residues" evidence="2">
    <location>
        <begin position="576"/>
        <end position="587"/>
    </location>
</feature>
<dbReference type="STRING" id="56110.Oscil6304_4289"/>
<keyword evidence="3" id="KW-0812">Transmembrane</keyword>
<feature type="transmembrane region" description="Helical" evidence="3">
    <location>
        <begin position="530"/>
        <end position="551"/>
    </location>
</feature>
<evidence type="ECO:0000256" key="3">
    <source>
        <dbReference type="SAM" id="Phobius"/>
    </source>
</evidence>
<feature type="region of interest" description="Disordered" evidence="2">
    <location>
        <begin position="735"/>
        <end position="754"/>
    </location>
</feature>
<dbReference type="KEGG" id="oac:Oscil6304_4289"/>
<evidence type="ECO:0000313" key="5">
    <source>
        <dbReference type="Proteomes" id="UP000010367"/>
    </source>
</evidence>
<name>K9TMR0_9CYAN</name>
<feature type="compositionally biased region" description="Polar residues" evidence="2">
    <location>
        <begin position="557"/>
        <end position="566"/>
    </location>
</feature>
<dbReference type="AlphaFoldDB" id="K9TMR0"/>
<dbReference type="RefSeq" id="WP_015150439.1">
    <property type="nucleotide sequence ID" value="NC_019693.1"/>
</dbReference>
<dbReference type="Proteomes" id="UP000010367">
    <property type="component" value="Chromosome"/>
</dbReference>
<dbReference type="PATRIC" id="fig|56110.3.peg.5201"/>
<organism evidence="4 5">
    <name type="scientific">Oscillatoria acuminata PCC 6304</name>
    <dbReference type="NCBI Taxonomy" id="56110"/>
    <lineage>
        <taxon>Bacteria</taxon>
        <taxon>Bacillati</taxon>
        <taxon>Cyanobacteriota</taxon>
        <taxon>Cyanophyceae</taxon>
        <taxon>Oscillatoriophycideae</taxon>
        <taxon>Oscillatoriales</taxon>
        <taxon>Oscillatoriaceae</taxon>
        <taxon>Oscillatoria</taxon>
    </lineage>
</organism>
<keyword evidence="1" id="KW-0175">Coiled coil</keyword>
<gene>
    <name evidence="4" type="ORF">Oscil6304_4289</name>
</gene>
<feature type="coiled-coil region" evidence="1">
    <location>
        <begin position="671"/>
        <end position="705"/>
    </location>
</feature>
<dbReference type="eggNOG" id="COG3599">
    <property type="taxonomic scope" value="Bacteria"/>
</dbReference>
<protein>
    <submittedName>
        <fullName evidence="4">Uncharacterized protein</fullName>
    </submittedName>
</protein>
<evidence type="ECO:0000256" key="2">
    <source>
        <dbReference type="SAM" id="MobiDB-lite"/>
    </source>
</evidence>
<proteinExistence type="predicted"/>
<keyword evidence="3" id="KW-1133">Transmembrane helix</keyword>
<keyword evidence="5" id="KW-1185">Reference proteome</keyword>
<reference evidence="4 5" key="1">
    <citation type="submission" date="2012-06" db="EMBL/GenBank/DDBJ databases">
        <title>Finished chromosome of genome of Oscillatoria acuminata PCC 6304.</title>
        <authorList>
            <consortium name="US DOE Joint Genome Institute"/>
            <person name="Gugger M."/>
            <person name="Coursin T."/>
            <person name="Rippka R."/>
            <person name="Tandeau De Marsac N."/>
            <person name="Huntemann M."/>
            <person name="Wei C.-L."/>
            <person name="Han J."/>
            <person name="Detter J.C."/>
            <person name="Han C."/>
            <person name="Tapia R."/>
            <person name="Davenport K."/>
            <person name="Daligault H."/>
            <person name="Erkkila T."/>
            <person name="Gu W."/>
            <person name="Munk A.C.C."/>
            <person name="Teshima H."/>
            <person name="Xu Y."/>
            <person name="Chain P."/>
            <person name="Chen A."/>
            <person name="Krypides N."/>
            <person name="Mavromatis K."/>
            <person name="Markowitz V."/>
            <person name="Szeto E."/>
            <person name="Ivanova N."/>
            <person name="Mikhailova N."/>
            <person name="Ovchinnikova G."/>
            <person name="Pagani I."/>
            <person name="Pati A."/>
            <person name="Goodwin L."/>
            <person name="Peters L."/>
            <person name="Pitluck S."/>
            <person name="Woyke T."/>
            <person name="Kerfeld C."/>
        </authorList>
    </citation>
    <scope>NUCLEOTIDE SEQUENCE [LARGE SCALE GENOMIC DNA]</scope>
    <source>
        <strain evidence="4 5">PCC 6304</strain>
    </source>
</reference>
<keyword evidence="3" id="KW-0472">Membrane</keyword>
<feature type="compositionally biased region" description="Acidic residues" evidence="2">
    <location>
        <begin position="594"/>
        <end position="609"/>
    </location>
</feature>
<accession>K9TMR0</accession>
<dbReference type="OrthoDB" id="436463at2"/>
<sequence>MIDQQHDRLEIHEFSTGIRPEKTADGGWVSRGFTGQYMNATIQPIPHNVQRAIANKEFAVAEGSSREIPAVIGRVISATQEEPLEWAVIALVTRGRDEKGRSASLYRYFLAKGGESLPFMLGWMETYRQQQGCFPIFDPFDIKQIGQVTVIPITSPRTMSWTENAQSWLYNTPAPCIIPWGQSLDLDKIHQLAEEKAKENQQPIAWASDVEAIAQPARFQIIQAASQKAHQLLESSKKTAPSLPQPAVSTDEQAIKSAINGLMNSSRVKSENMQAIGTALGQELPDSYWQEIFNGRGANNALSQKIYTPQMVRLLTLRAVVIPQTLPEYLTWLENNRSKQEDPRKISEDFQGEMLQSLSPLQPLRDLYHKKLYQGLNHLLLHLRHHPELLDSTVWLIAVKGGIWNAISKQLFKDMESDLSKMLDFANGITDIDFNLTDSHWKNIRQDIKQYWKHYYVNPLPIYEPWAELFQQLNCQKLAVCFNWISQGIVPKKLFSKFSQKGYERSIYNGMWVRRRPNLWEVIGDVYQDFYPFFIILGLVMVLGFSVFMAFKIPGKSQGNSNQAAPTTGVPRLDNPANSGVPDQQGTMPKESETPDENSEEDFTENQSDDESKKSSIQGWETEALQKFNATRGQLQKLVKEPEINALIQGGENEKEIIIIKQLKIILGGENNDLNSEVISQNDSIQATEEQQLKWIRAIEKYQNETMEFEKNKYGYLDPDPNRAETYNSLKEALRERIKSDSSSTTPVIPSHRN</sequence>
<feature type="region of interest" description="Disordered" evidence="2">
    <location>
        <begin position="557"/>
        <end position="616"/>
    </location>
</feature>
<dbReference type="HOGENOM" id="CLU_015414_0_0_3"/>
<evidence type="ECO:0000256" key="1">
    <source>
        <dbReference type="SAM" id="Coils"/>
    </source>
</evidence>
<evidence type="ECO:0000313" key="4">
    <source>
        <dbReference type="EMBL" id="AFY83815.1"/>
    </source>
</evidence>
<dbReference type="EMBL" id="CP003607">
    <property type="protein sequence ID" value="AFY83815.1"/>
    <property type="molecule type" value="Genomic_DNA"/>
</dbReference>